<dbReference type="EMBL" id="NPBS01000044">
    <property type="protein sequence ID" value="PAF26140.1"/>
    <property type="molecule type" value="Genomic_DNA"/>
</dbReference>
<proteinExistence type="predicted"/>
<keyword evidence="1" id="KW-0812">Transmembrane</keyword>
<dbReference type="RefSeq" id="WP_094423601.1">
    <property type="nucleotide sequence ID" value="NZ_CP019985.1"/>
</dbReference>
<protein>
    <recommendedName>
        <fullName evidence="4">DUF2178 domain-containing protein</fullName>
    </recommendedName>
</protein>
<comment type="caution">
    <text evidence="2">The sequence shown here is derived from an EMBL/GenBank/DDBJ whole genome shotgun (WGS) entry which is preliminary data.</text>
</comment>
<evidence type="ECO:0000313" key="2">
    <source>
        <dbReference type="EMBL" id="PAF26140.1"/>
    </source>
</evidence>
<dbReference type="GeneID" id="86925097"/>
<gene>
    <name evidence="2" type="ORF">CHH61_10235</name>
</gene>
<reference evidence="2 3" key="1">
    <citation type="submission" date="2017-07" db="EMBL/GenBank/DDBJ databases">
        <title>Isolation and whole genome analysis of endospore-forming bacteria from heroin.</title>
        <authorList>
            <person name="Kalinowski J."/>
            <person name="Ahrens B."/>
            <person name="Al-Dilaimi A."/>
            <person name="Winkler A."/>
            <person name="Wibberg D."/>
            <person name="Schleenbecker U."/>
            <person name="Ruckert C."/>
            <person name="Wolfel R."/>
            <person name="Grass G."/>
        </authorList>
    </citation>
    <scope>NUCLEOTIDE SEQUENCE [LARGE SCALE GENOMIC DNA]</scope>
    <source>
        <strain evidence="2 3">7523-2</strain>
    </source>
</reference>
<dbReference type="Proteomes" id="UP000216133">
    <property type="component" value="Unassembled WGS sequence"/>
</dbReference>
<feature type="transmembrane region" description="Helical" evidence="1">
    <location>
        <begin position="42"/>
        <end position="64"/>
    </location>
</feature>
<evidence type="ECO:0000256" key="1">
    <source>
        <dbReference type="SAM" id="Phobius"/>
    </source>
</evidence>
<dbReference type="AlphaFoldDB" id="A0A268S0Y2"/>
<feature type="transmembrane region" description="Helical" evidence="1">
    <location>
        <begin position="127"/>
        <end position="146"/>
    </location>
</feature>
<evidence type="ECO:0008006" key="4">
    <source>
        <dbReference type="Google" id="ProtNLM"/>
    </source>
</evidence>
<name>A0A268S0Y2_SHOCL</name>
<keyword evidence="1" id="KW-1133">Transmembrane helix</keyword>
<evidence type="ECO:0000313" key="3">
    <source>
        <dbReference type="Proteomes" id="UP000216133"/>
    </source>
</evidence>
<feature type="transmembrane region" description="Helical" evidence="1">
    <location>
        <begin position="5"/>
        <end position="22"/>
    </location>
</feature>
<accession>A0A268S0Y2</accession>
<feature type="transmembrane region" description="Helical" evidence="1">
    <location>
        <begin position="100"/>
        <end position="121"/>
    </location>
</feature>
<keyword evidence="1" id="KW-0472">Membrane</keyword>
<sequence length="154" mass="17522">MKWWFTIVSLVVTIGLFTWQLVEYFRGFGEIETATGSWEMSINILPMTILIIGAIIYGIVSAYLKKKKGITFQKGLLVPPEFSERDEREKEITANACRTAYLSMYIIYPVLAALLVVYPLVQTKLPYLPIILVMAGPLLQASVYMVSWRKGYLS</sequence>
<organism evidence="2 3">
    <name type="scientific">Shouchella clausii</name>
    <name type="common">Alkalihalobacillus clausii</name>
    <dbReference type="NCBI Taxonomy" id="79880"/>
    <lineage>
        <taxon>Bacteria</taxon>
        <taxon>Bacillati</taxon>
        <taxon>Bacillota</taxon>
        <taxon>Bacilli</taxon>
        <taxon>Bacillales</taxon>
        <taxon>Bacillaceae</taxon>
        <taxon>Shouchella</taxon>
    </lineage>
</organism>